<keyword evidence="3" id="KW-0831">Ubiquinone biosynthesis</keyword>
<keyword evidence="5" id="KW-0446">Lipid-binding</keyword>
<evidence type="ECO:0000256" key="2">
    <source>
        <dbReference type="ARBA" id="ARBA00010766"/>
    </source>
</evidence>
<dbReference type="Pfam" id="PF08511">
    <property type="entry name" value="COQ9"/>
    <property type="match status" value="1"/>
</dbReference>
<keyword evidence="4" id="KW-0809">Transit peptide</keyword>
<dbReference type="OrthoDB" id="7201143at2"/>
<sequence length="224" mass="24635">MTDTLSDRLLDAALMHVAFDGWTETTFNAAVADAEVDPVVARGLFPRGAVDLAIAYHKQGDAEMLRKINAADLSEMRFRDKVIFAVRARIEAAEDREAVRRGTTLFALPLYAGDGAKLIWGTADAIWTALGDTSDDINWYTKRATLSAVYSSTVLYWLGDDSLGNDATWEFLDRRIEDVMRFEKVKAGVRENRLLSTVLAGPMAVLSRVSAPRRADDLPGGVGH</sequence>
<proteinExistence type="inferred from homology"/>
<evidence type="ECO:0000259" key="7">
    <source>
        <dbReference type="Pfam" id="PF08511"/>
    </source>
</evidence>
<evidence type="ECO:0000313" key="9">
    <source>
        <dbReference type="Proteomes" id="UP000054935"/>
    </source>
</evidence>
<dbReference type="AlphaFoldDB" id="A0A0P1GBV0"/>
<dbReference type="PANTHER" id="PTHR21427">
    <property type="entry name" value="UBIQUINONE BIOSYNTHESIS PROTEIN COQ9, MITOCHONDRIAL"/>
    <property type="match status" value="1"/>
</dbReference>
<dbReference type="PANTHER" id="PTHR21427:SF19">
    <property type="entry name" value="UBIQUINONE BIOSYNTHESIS PROTEIN COQ9, MITOCHONDRIAL"/>
    <property type="match status" value="1"/>
</dbReference>
<dbReference type="Gene3D" id="1.10.357.10">
    <property type="entry name" value="Tetracycline Repressor, domain 2"/>
    <property type="match status" value="1"/>
</dbReference>
<dbReference type="GO" id="GO:0008289">
    <property type="term" value="F:lipid binding"/>
    <property type="evidence" value="ECO:0007669"/>
    <property type="project" value="UniProtKB-KW"/>
</dbReference>
<dbReference type="GO" id="GO:0006744">
    <property type="term" value="P:ubiquinone biosynthetic process"/>
    <property type="evidence" value="ECO:0007669"/>
    <property type="project" value="UniProtKB-KW"/>
</dbReference>
<dbReference type="RefSeq" id="WP_058247624.1">
    <property type="nucleotide sequence ID" value="NZ_CYSE01000003.1"/>
</dbReference>
<evidence type="ECO:0000256" key="3">
    <source>
        <dbReference type="ARBA" id="ARBA00022688"/>
    </source>
</evidence>
<dbReference type="NCBIfam" id="TIGR02396">
    <property type="entry name" value="diverge_rpsU"/>
    <property type="match status" value="1"/>
</dbReference>
<organism evidence="8 9">
    <name type="scientific">Tropicibacter naphthalenivorans</name>
    <dbReference type="NCBI Taxonomy" id="441103"/>
    <lineage>
        <taxon>Bacteria</taxon>
        <taxon>Pseudomonadati</taxon>
        <taxon>Pseudomonadota</taxon>
        <taxon>Alphaproteobacteria</taxon>
        <taxon>Rhodobacterales</taxon>
        <taxon>Roseobacteraceae</taxon>
        <taxon>Tropicibacter</taxon>
    </lineage>
</organism>
<evidence type="ECO:0000256" key="5">
    <source>
        <dbReference type="ARBA" id="ARBA00023121"/>
    </source>
</evidence>
<evidence type="ECO:0000313" key="8">
    <source>
        <dbReference type="EMBL" id="CUH78734.1"/>
    </source>
</evidence>
<comment type="similarity">
    <text evidence="2">Belongs to the COQ9 family.</text>
</comment>
<accession>A0A0P1GBV0</accession>
<evidence type="ECO:0000256" key="1">
    <source>
        <dbReference type="ARBA" id="ARBA00004749"/>
    </source>
</evidence>
<gene>
    <name evidence="8" type="ORF">TRN7648_02136</name>
</gene>
<dbReference type="EMBL" id="CYSE01000003">
    <property type="protein sequence ID" value="CUH78734.1"/>
    <property type="molecule type" value="Genomic_DNA"/>
</dbReference>
<protein>
    <submittedName>
        <fullName evidence="8">RpsU-divergently transcribed protein</fullName>
    </submittedName>
</protein>
<dbReference type="STRING" id="441103.TRN7648_02136"/>
<reference evidence="8 9" key="1">
    <citation type="submission" date="2015-09" db="EMBL/GenBank/DDBJ databases">
        <authorList>
            <consortium name="Swine Surveillance"/>
        </authorList>
    </citation>
    <scope>NUCLEOTIDE SEQUENCE [LARGE SCALE GENOMIC DNA]</scope>
    <source>
        <strain evidence="8 9">CECT 7648</strain>
    </source>
</reference>
<comment type="function">
    <text evidence="6">Membrane-associated protein that warps the membrane surface to access and bind aromatic isoprenes with high specificity, including ubiquinone (CoQ) isoprene intermediates and presents them directly to COQ7, therefore facilitating the COQ7-mediated hydroxylase step. Participates in the biosynthesis of coenzyme Q, also named ubiquinone, an essential lipid-soluble electron transporter for aerobic cellular respiration.</text>
</comment>
<dbReference type="InterPro" id="IPR013718">
    <property type="entry name" value="COQ9_C"/>
</dbReference>
<name>A0A0P1GBV0_9RHOB</name>
<evidence type="ECO:0000256" key="6">
    <source>
        <dbReference type="ARBA" id="ARBA00058104"/>
    </source>
</evidence>
<dbReference type="Proteomes" id="UP000054935">
    <property type="component" value="Unassembled WGS sequence"/>
</dbReference>
<evidence type="ECO:0000256" key="4">
    <source>
        <dbReference type="ARBA" id="ARBA00022946"/>
    </source>
</evidence>
<dbReference type="InterPro" id="IPR012762">
    <property type="entry name" value="Ubiq_biosynth_COQ9"/>
</dbReference>
<comment type="pathway">
    <text evidence="1">Cofactor biosynthesis; ubiquinone biosynthesis.</text>
</comment>
<keyword evidence="9" id="KW-1185">Reference proteome</keyword>
<feature type="domain" description="COQ9 C-terminal" evidence="7">
    <location>
        <begin position="114"/>
        <end position="183"/>
    </location>
</feature>